<dbReference type="InterPro" id="IPR043502">
    <property type="entry name" value="DNA/RNA_pol_sf"/>
</dbReference>
<evidence type="ECO:0000313" key="20">
    <source>
        <dbReference type="EMBL" id="EEF62774.1"/>
    </source>
</evidence>
<dbReference type="PANTHER" id="PTHR10133:SF27">
    <property type="entry name" value="DNA POLYMERASE NU"/>
    <property type="match status" value="1"/>
</dbReference>
<dbReference type="Proteomes" id="UP000003688">
    <property type="component" value="Unassembled WGS sequence"/>
</dbReference>
<dbReference type="CDD" id="cd08637">
    <property type="entry name" value="DNA_pol_A_pol_I_C"/>
    <property type="match status" value="1"/>
</dbReference>
<dbReference type="InterPro" id="IPR036279">
    <property type="entry name" value="5-3_exonuclease_C_sf"/>
</dbReference>
<evidence type="ECO:0000256" key="1">
    <source>
        <dbReference type="ARBA" id="ARBA00007705"/>
    </source>
</evidence>
<evidence type="ECO:0000256" key="6">
    <source>
        <dbReference type="ARBA" id="ARBA00022705"/>
    </source>
</evidence>
<evidence type="ECO:0000256" key="9">
    <source>
        <dbReference type="ARBA" id="ARBA00022801"/>
    </source>
</evidence>
<dbReference type="GO" id="GO:0003887">
    <property type="term" value="F:DNA-directed DNA polymerase activity"/>
    <property type="evidence" value="ECO:0007669"/>
    <property type="project" value="UniProtKB-UniRule"/>
</dbReference>
<dbReference type="SMART" id="SM00482">
    <property type="entry name" value="POLAc"/>
    <property type="match status" value="1"/>
</dbReference>
<dbReference type="STRING" id="320771.Cflav_PD5409"/>
<feature type="domain" description="3'-5' exonuclease" evidence="17">
    <location>
        <begin position="354"/>
        <end position="535"/>
    </location>
</feature>
<evidence type="ECO:0000259" key="18">
    <source>
        <dbReference type="SMART" id="SM00475"/>
    </source>
</evidence>
<keyword evidence="11 16" id="KW-0239">DNA-directed DNA polymerase</keyword>
<dbReference type="Gene3D" id="3.40.50.1010">
    <property type="entry name" value="5'-nuclease"/>
    <property type="match status" value="1"/>
</dbReference>
<evidence type="ECO:0000256" key="13">
    <source>
        <dbReference type="ARBA" id="ARBA00023204"/>
    </source>
</evidence>
<dbReference type="Gene3D" id="1.20.1060.10">
    <property type="entry name" value="Taq DNA Polymerase, Chain T, domain 4"/>
    <property type="match status" value="1"/>
</dbReference>
<name>B9XB89_PEDPL</name>
<dbReference type="PRINTS" id="PR00868">
    <property type="entry name" value="DNAPOLI"/>
</dbReference>
<dbReference type="EMBL" id="ABOX02000003">
    <property type="protein sequence ID" value="EEF62774.1"/>
    <property type="molecule type" value="Genomic_DNA"/>
</dbReference>
<dbReference type="CDD" id="cd06139">
    <property type="entry name" value="DNA_polA_I_Ecoli_like_exo"/>
    <property type="match status" value="1"/>
</dbReference>
<dbReference type="GO" id="GO:0008409">
    <property type="term" value="F:5'-3' exonuclease activity"/>
    <property type="evidence" value="ECO:0007669"/>
    <property type="project" value="UniProtKB-UniRule"/>
</dbReference>
<dbReference type="SUPFAM" id="SSF88723">
    <property type="entry name" value="PIN domain-like"/>
    <property type="match status" value="1"/>
</dbReference>
<dbReference type="OrthoDB" id="9806424at2"/>
<comment type="caution">
    <text evidence="20">The sequence shown here is derived from an EMBL/GenBank/DDBJ whole genome shotgun (WGS) entry which is preliminary data.</text>
</comment>
<dbReference type="Pfam" id="PF01612">
    <property type="entry name" value="DNA_pol_A_exo1"/>
    <property type="match status" value="1"/>
</dbReference>
<organism evidence="20 21">
    <name type="scientific">Pedosphaera parvula (strain Ellin514)</name>
    <dbReference type="NCBI Taxonomy" id="320771"/>
    <lineage>
        <taxon>Bacteria</taxon>
        <taxon>Pseudomonadati</taxon>
        <taxon>Verrucomicrobiota</taxon>
        <taxon>Pedosphaerae</taxon>
        <taxon>Pedosphaerales</taxon>
        <taxon>Pedosphaeraceae</taxon>
        <taxon>Pedosphaera</taxon>
    </lineage>
</organism>
<dbReference type="GO" id="GO:0003677">
    <property type="term" value="F:DNA binding"/>
    <property type="evidence" value="ECO:0007669"/>
    <property type="project" value="UniProtKB-UniRule"/>
</dbReference>
<comment type="function">
    <text evidence="16">In addition to polymerase activity, this DNA polymerase exhibits 3'-5' and 5'-3' exonuclease activity.</text>
</comment>
<dbReference type="SUPFAM" id="SSF53098">
    <property type="entry name" value="Ribonuclease H-like"/>
    <property type="match status" value="1"/>
</dbReference>
<keyword evidence="7" id="KW-0540">Nuclease</keyword>
<dbReference type="InterPro" id="IPR002421">
    <property type="entry name" value="5-3_exonuclease"/>
</dbReference>
<dbReference type="SUPFAM" id="SSF47807">
    <property type="entry name" value="5' to 3' exonuclease, C-terminal subdomain"/>
    <property type="match status" value="1"/>
</dbReference>
<dbReference type="EC" id="2.7.7.7" evidence="2 15"/>
<dbReference type="Gene3D" id="3.30.420.10">
    <property type="entry name" value="Ribonuclease H-like superfamily/Ribonuclease H"/>
    <property type="match status" value="1"/>
</dbReference>
<evidence type="ECO:0000256" key="11">
    <source>
        <dbReference type="ARBA" id="ARBA00022932"/>
    </source>
</evidence>
<dbReference type="Gene3D" id="1.10.150.20">
    <property type="entry name" value="5' to 3' exonuclease, C-terminal subdomain"/>
    <property type="match status" value="2"/>
</dbReference>
<dbReference type="SMART" id="SM00475">
    <property type="entry name" value="53EXOc"/>
    <property type="match status" value="1"/>
</dbReference>
<evidence type="ECO:0000256" key="15">
    <source>
        <dbReference type="NCBIfam" id="TIGR00593"/>
    </source>
</evidence>
<dbReference type="InterPro" id="IPR008918">
    <property type="entry name" value="HhH2"/>
</dbReference>
<dbReference type="Pfam" id="PF01367">
    <property type="entry name" value="5_3_exonuc"/>
    <property type="match status" value="1"/>
</dbReference>
<dbReference type="InterPro" id="IPR036397">
    <property type="entry name" value="RNaseH_sf"/>
</dbReference>
<dbReference type="InterPro" id="IPR001098">
    <property type="entry name" value="DNA-dir_DNA_pol_A_palm_dom"/>
</dbReference>
<sequence>MGKKLFLLDGMALVYRAHFALVARPIFTSKGVNTSALYGFTQTLLEIIKNQQPTHFAVAFDTAAPTARHVEFPEYKAQREEMPEDLSKALPHVRRMVEAFNIPLIICDGYEADDLIGTLVRKAEKEGFVSYMVTPDKDFGQLVDQNTFLYKPSRMGEGIEILGLPEILQKWGVQRPEQVIDVLGLWGDVSDNIPGVPGIGEKTAAKLIAQYGSVENLLAHTAELKGKLKENLEAHREQALLSKRLATINCEAPCSVTLEGLEVKKCNEEALKNLFVEFEFNSIGRRLFGDDYKAGRGFDETTAQPQSAKKASAARDNQVTEEFALFSETEEPNQAEEAPIASNLKTINDVAHDYRLITDGEGRSKLIKQLAGLKTFCFDTETTSLDTKEARLIGLAFAFEKQKGFYVAVPADPEEAREILQEFRAVFENEQIQKVGHNLKYDLAVLKWHGVGVHGKLFDTMLAHSLIEPEMRHGMDYMSEVYLGYSPISITKLIGDEKSKQLNMADVPVAKVAEYAAEDADVTWQLWEKLEPLLKEKGQERVFYEVEAPLIPVLTAMEYEGIKVDASALAEFSTQLSKEMANHEQTIYRLAGQEFNLNSPRQLGEILFDKLKISENAKKTKTGQYATNEQTLMDLAADHEIVQRLLDYRGATKLKSTYADALPGTIWKPTGRVHTTFNQAVTTTGRLNSQNPNLQNIPIRTEQGKEIRKAFVPRNEDYVLLSADYSQIELRIIAALSHEQGMLEDFGRKLDIHTATAARVYGVPLDQVTPEMRRKAKMVNYGIAYGISAFGLAQRLRIPRKEAATIIEQYFAQYPGIAKYMRDTIDFAKQHGYVETVTGRRRYMRDIRSANAAVRGGAERNAINAPIQGTAADMIKIAMINIHGELTKRKLKSRMLLQVHDELVFDVHQTEENEVRQIVEEKMRTAIQLEVPIEVEIGSGKTWLEAH</sequence>
<gene>
    <name evidence="16" type="primary">polA</name>
    <name evidence="20" type="ORF">Cflav_PD5409</name>
</gene>
<dbReference type="InterPro" id="IPR019760">
    <property type="entry name" value="DNA-dir_DNA_pol_A_CS"/>
</dbReference>
<dbReference type="FunFam" id="1.10.150.20:FF:000002">
    <property type="entry name" value="DNA polymerase I"/>
    <property type="match status" value="1"/>
</dbReference>
<evidence type="ECO:0000256" key="8">
    <source>
        <dbReference type="ARBA" id="ARBA00022763"/>
    </source>
</evidence>
<evidence type="ECO:0000256" key="10">
    <source>
        <dbReference type="ARBA" id="ARBA00022839"/>
    </source>
</evidence>
<keyword evidence="12 16" id="KW-0238">DNA-binding</keyword>
<feature type="domain" description="5'-3' exonuclease" evidence="18">
    <location>
        <begin position="3"/>
        <end position="264"/>
    </location>
</feature>
<dbReference type="InterPro" id="IPR029060">
    <property type="entry name" value="PIN-like_dom_sf"/>
</dbReference>
<keyword evidence="8 16" id="KW-0227">DNA damage</keyword>
<evidence type="ECO:0000256" key="2">
    <source>
        <dbReference type="ARBA" id="ARBA00012417"/>
    </source>
</evidence>
<keyword evidence="21" id="KW-1185">Reference proteome</keyword>
<dbReference type="NCBIfam" id="TIGR00593">
    <property type="entry name" value="pola"/>
    <property type="match status" value="1"/>
</dbReference>
<dbReference type="FunFam" id="1.10.150.20:FF:000003">
    <property type="entry name" value="DNA polymerase I"/>
    <property type="match status" value="1"/>
</dbReference>
<evidence type="ECO:0000256" key="4">
    <source>
        <dbReference type="ARBA" id="ARBA00022679"/>
    </source>
</evidence>
<dbReference type="InterPro" id="IPR002298">
    <property type="entry name" value="DNA_polymerase_A"/>
</dbReference>
<dbReference type="InterPro" id="IPR018320">
    <property type="entry name" value="DNA_polymerase_1"/>
</dbReference>
<dbReference type="CDD" id="cd09859">
    <property type="entry name" value="PIN_53EXO"/>
    <property type="match status" value="1"/>
</dbReference>
<keyword evidence="6 16" id="KW-0235">DNA replication</keyword>
<dbReference type="SMART" id="SM00279">
    <property type="entry name" value="HhH2"/>
    <property type="match status" value="1"/>
</dbReference>
<keyword evidence="5 16" id="KW-0548">Nucleotidyltransferase</keyword>
<dbReference type="GO" id="GO:0006302">
    <property type="term" value="P:double-strand break repair"/>
    <property type="evidence" value="ECO:0007669"/>
    <property type="project" value="TreeGrafter"/>
</dbReference>
<dbReference type="InterPro" id="IPR002562">
    <property type="entry name" value="3'-5'_exonuclease_dom"/>
</dbReference>
<comment type="catalytic activity">
    <reaction evidence="14 16">
        <text>DNA(n) + a 2'-deoxyribonucleoside 5'-triphosphate = DNA(n+1) + diphosphate</text>
        <dbReference type="Rhea" id="RHEA:22508"/>
        <dbReference type="Rhea" id="RHEA-COMP:17339"/>
        <dbReference type="Rhea" id="RHEA-COMP:17340"/>
        <dbReference type="ChEBI" id="CHEBI:33019"/>
        <dbReference type="ChEBI" id="CHEBI:61560"/>
        <dbReference type="ChEBI" id="CHEBI:173112"/>
        <dbReference type="EC" id="2.7.7.7"/>
    </reaction>
</comment>
<dbReference type="GO" id="GO:0008408">
    <property type="term" value="F:3'-5' exonuclease activity"/>
    <property type="evidence" value="ECO:0007669"/>
    <property type="project" value="UniProtKB-UniRule"/>
</dbReference>
<keyword evidence="4 16" id="KW-0808">Transferase</keyword>
<dbReference type="PANTHER" id="PTHR10133">
    <property type="entry name" value="DNA POLYMERASE I"/>
    <property type="match status" value="1"/>
</dbReference>
<dbReference type="InterPro" id="IPR012337">
    <property type="entry name" value="RNaseH-like_sf"/>
</dbReference>
<reference evidence="20 21" key="1">
    <citation type="journal article" date="2011" name="J. Bacteriol.">
        <title>Genome sequence of 'Pedosphaera parvula' Ellin514, an aerobic Verrucomicrobial isolate from pasture soil.</title>
        <authorList>
            <person name="Kant R."/>
            <person name="van Passel M.W."/>
            <person name="Sangwan P."/>
            <person name="Palva A."/>
            <person name="Lucas S."/>
            <person name="Copeland A."/>
            <person name="Lapidus A."/>
            <person name="Glavina Del Rio T."/>
            <person name="Dalin E."/>
            <person name="Tice H."/>
            <person name="Bruce D."/>
            <person name="Goodwin L."/>
            <person name="Pitluck S."/>
            <person name="Chertkov O."/>
            <person name="Larimer F.W."/>
            <person name="Land M.L."/>
            <person name="Hauser L."/>
            <person name="Brettin T.S."/>
            <person name="Detter J.C."/>
            <person name="Han S."/>
            <person name="de Vos W.M."/>
            <person name="Janssen P.H."/>
            <person name="Smidt H."/>
        </authorList>
    </citation>
    <scope>NUCLEOTIDE SEQUENCE [LARGE SCALE GENOMIC DNA]</scope>
    <source>
        <strain evidence="20 21">Ellin514</strain>
    </source>
</reference>
<comment type="similarity">
    <text evidence="1 16">Belongs to the DNA polymerase type-A family.</text>
</comment>
<evidence type="ECO:0000256" key="3">
    <source>
        <dbReference type="ARBA" id="ARBA00020311"/>
    </source>
</evidence>
<evidence type="ECO:0000256" key="7">
    <source>
        <dbReference type="ARBA" id="ARBA00022722"/>
    </source>
</evidence>
<evidence type="ECO:0000259" key="19">
    <source>
        <dbReference type="SMART" id="SM00482"/>
    </source>
</evidence>
<evidence type="ECO:0000256" key="12">
    <source>
        <dbReference type="ARBA" id="ARBA00023125"/>
    </source>
</evidence>
<dbReference type="InterPro" id="IPR020045">
    <property type="entry name" value="DNA_polI_H3TH"/>
</dbReference>
<proteinExistence type="inferred from homology"/>
<dbReference type="InterPro" id="IPR020046">
    <property type="entry name" value="5-3_exonucl_a-hlix_arch_N"/>
</dbReference>
<dbReference type="FunFam" id="1.20.1060.10:FF:000001">
    <property type="entry name" value="DNA polymerase I"/>
    <property type="match status" value="1"/>
</dbReference>
<feature type="domain" description="DNA-directed DNA polymerase family A palm" evidence="19">
    <location>
        <begin position="704"/>
        <end position="911"/>
    </location>
</feature>
<evidence type="ECO:0000256" key="5">
    <source>
        <dbReference type="ARBA" id="ARBA00022695"/>
    </source>
</evidence>
<dbReference type="SMART" id="SM00474">
    <property type="entry name" value="35EXOc"/>
    <property type="match status" value="1"/>
</dbReference>
<dbReference type="Gene3D" id="3.30.70.370">
    <property type="match status" value="1"/>
</dbReference>
<dbReference type="PROSITE" id="PS00447">
    <property type="entry name" value="DNA_POLYMERASE_A"/>
    <property type="match status" value="1"/>
</dbReference>
<dbReference type="Pfam" id="PF00476">
    <property type="entry name" value="DNA_pol_A"/>
    <property type="match status" value="1"/>
</dbReference>
<protein>
    <recommendedName>
        <fullName evidence="3 15">DNA polymerase I</fullName>
        <ecNumber evidence="2 15">2.7.7.7</ecNumber>
    </recommendedName>
</protein>
<evidence type="ECO:0000256" key="14">
    <source>
        <dbReference type="ARBA" id="ARBA00049244"/>
    </source>
</evidence>
<dbReference type="AlphaFoldDB" id="B9XB89"/>
<keyword evidence="9 16" id="KW-0378">Hydrolase</keyword>
<accession>B9XB89</accession>
<dbReference type="GO" id="GO:0006261">
    <property type="term" value="P:DNA-templated DNA replication"/>
    <property type="evidence" value="ECO:0007669"/>
    <property type="project" value="UniProtKB-UniRule"/>
</dbReference>
<dbReference type="NCBIfam" id="NF004397">
    <property type="entry name" value="PRK05755.1"/>
    <property type="match status" value="1"/>
</dbReference>
<evidence type="ECO:0000313" key="21">
    <source>
        <dbReference type="Proteomes" id="UP000003688"/>
    </source>
</evidence>
<dbReference type="SUPFAM" id="SSF56672">
    <property type="entry name" value="DNA/RNA polymerases"/>
    <property type="match status" value="1"/>
</dbReference>
<evidence type="ECO:0000259" key="17">
    <source>
        <dbReference type="SMART" id="SM00474"/>
    </source>
</evidence>
<dbReference type="RefSeq" id="WP_007413087.1">
    <property type="nucleotide sequence ID" value="NZ_ABOX02000003.1"/>
</dbReference>
<keyword evidence="10 16" id="KW-0269">Exonuclease</keyword>
<evidence type="ECO:0000256" key="16">
    <source>
        <dbReference type="RuleBase" id="RU004460"/>
    </source>
</evidence>
<dbReference type="CDD" id="cd09898">
    <property type="entry name" value="H3TH_53EXO"/>
    <property type="match status" value="1"/>
</dbReference>
<dbReference type="Pfam" id="PF02739">
    <property type="entry name" value="5_3_exonuc_N"/>
    <property type="match status" value="1"/>
</dbReference>
<keyword evidence="13 16" id="KW-0234">DNA repair</keyword>